<dbReference type="InterPro" id="IPR010422">
    <property type="entry name" value="Ccdc124/Oxs1"/>
</dbReference>
<dbReference type="GO" id="GO:0003713">
    <property type="term" value="F:transcription coactivator activity"/>
    <property type="evidence" value="ECO:0007669"/>
    <property type="project" value="TreeGrafter"/>
</dbReference>
<sequence>MGKKFGDGNQKAIEARAKKAAAKDEVEKQKEKKRQDEAWRDDSKDLAAKEKRKQEKEDKAKRQLENKAAKKAMEEEENQELQAAYGAKATKVTRAQIEAQRNAYKKPTKILAPGLEFLAENPNKKKAESLASGHVDASSLDEALDQLSTGSGEVDRNPEKRMKAAFEAFCERETPLMKKDNPFLRRSQLKEQLWKKWQKSPENPLNQAAAAKQQKK</sequence>
<organism evidence="5">
    <name type="scientific">Palpitomonas bilix</name>
    <dbReference type="NCBI Taxonomy" id="652834"/>
    <lineage>
        <taxon>Eukaryota</taxon>
        <taxon>Eukaryota incertae sedis</taxon>
    </lineage>
</organism>
<dbReference type="PANTHER" id="PTHR21680">
    <property type="entry name" value="COILED-COIL DOMAIN-CONTAINING PROTEIN 124"/>
    <property type="match status" value="1"/>
</dbReference>
<reference evidence="5" key="1">
    <citation type="submission" date="2021-01" db="EMBL/GenBank/DDBJ databases">
        <authorList>
            <person name="Corre E."/>
            <person name="Pelletier E."/>
            <person name="Niang G."/>
            <person name="Scheremetjew M."/>
            <person name="Finn R."/>
            <person name="Kale V."/>
            <person name="Holt S."/>
            <person name="Cochrane G."/>
            <person name="Meng A."/>
            <person name="Brown T."/>
            <person name="Cohen L."/>
        </authorList>
    </citation>
    <scope>NUCLEOTIDE SEQUENCE</scope>
    <source>
        <strain evidence="5">NIES-2562</strain>
    </source>
</reference>
<protein>
    <recommendedName>
        <fullName evidence="4">Coiled-coil domain-containing protein</fullName>
    </recommendedName>
</protein>
<dbReference type="AlphaFoldDB" id="A0A7S3G275"/>
<accession>A0A7S3G275</accession>
<feature type="region of interest" description="Disordered" evidence="3">
    <location>
        <begin position="194"/>
        <end position="216"/>
    </location>
</feature>
<feature type="compositionally biased region" description="Low complexity" evidence="3">
    <location>
        <begin position="207"/>
        <end position="216"/>
    </location>
</feature>
<feature type="domain" description="Coiled-coil" evidence="4">
    <location>
        <begin position="121"/>
        <end position="207"/>
    </location>
</feature>
<feature type="region of interest" description="Disordered" evidence="3">
    <location>
        <begin position="1"/>
        <end position="79"/>
    </location>
</feature>
<dbReference type="Pfam" id="PF06244">
    <property type="entry name" value="Ccdc124"/>
    <property type="match status" value="1"/>
</dbReference>
<evidence type="ECO:0000259" key="4">
    <source>
        <dbReference type="Pfam" id="PF06244"/>
    </source>
</evidence>
<evidence type="ECO:0000256" key="1">
    <source>
        <dbReference type="ARBA" id="ARBA00008296"/>
    </source>
</evidence>
<dbReference type="GO" id="GO:0005634">
    <property type="term" value="C:nucleus"/>
    <property type="evidence" value="ECO:0007669"/>
    <property type="project" value="TreeGrafter"/>
</dbReference>
<dbReference type="InterPro" id="IPR054414">
    <property type="entry name" value="Ccdc124/Oxs1_C"/>
</dbReference>
<comment type="similarity">
    <text evidence="1">Belongs to the CCDC124 family.</text>
</comment>
<dbReference type="PANTHER" id="PTHR21680:SF0">
    <property type="entry name" value="COILED-COIL DOMAIN-CONTAINING PROTEIN 124"/>
    <property type="match status" value="1"/>
</dbReference>
<feature type="compositionally biased region" description="Basic and acidic residues" evidence="3">
    <location>
        <begin position="13"/>
        <end position="73"/>
    </location>
</feature>
<gene>
    <name evidence="5" type="ORF">PBIL07802_LOCUS6682</name>
</gene>
<evidence type="ECO:0000256" key="2">
    <source>
        <dbReference type="ARBA" id="ARBA00023054"/>
    </source>
</evidence>
<name>A0A7S3G275_9EUKA</name>
<dbReference type="GO" id="GO:0006366">
    <property type="term" value="P:transcription by RNA polymerase II"/>
    <property type="evidence" value="ECO:0007669"/>
    <property type="project" value="TreeGrafter"/>
</dbReference>
<evidence type="ECO:0000313" key="5">
    <source>
        <dbReference type="EMBL" id="CAE0244507.1"/>
    </source>
</evidence>
<keyword evidence="2" id="KW-0175">Coiled coil</keyword>
<dbReference type="EMBL" id="HBIB01010451">
    <property type="protein sequence ID" value="CAE0244507.1"/>
    <property type="molecule type" value="Transcribed_RNA"/>
</dbReference>
<evidence type="ECO:0000256" key="3">
    <source>
        <dbReference type="SAM" id="MobiDB-lite"/>
    </source>
</evidence>
<proteinExistence type="inferred from homology"/>